<dbReference type="Proteomes" id="UP000000628">
    <property type="component" value="Chromosome"/>
</dbReference>
<keyword evidence="5" id="KW-1185">Reference proteome</keyword>
<organism evidence="4 5">
    <name type="scientific">Jonesia denitrificans (strain ATCC 14870 / DSM 20603 / BCRC 15368 / CIP 55.134 / JCM 11481 / NBRC 15587 / NCTC 10816 / Prevot 55134)</name>
    <name type="common">Listeria denitrificans</name>
    <dbReference type="NCBI Taxonomy" id="471856"/>
    <lineage>
        <taxon>Bacteria</taxon>
        <taxon>Bacillati</taxon>
        <taxon>Actinomycetota</taxon>
        <taxon>Actinomycetes</taxon>
        <taxon>Micrococcales</taxon>
        <taxon>Jonesiaceae</taxon>
        <taxon>Jonesia</taxon>
    </lineage>
</organism>
<dbReference type="HOGENOM" id="CLU_020336_12_3_11"/>
<dbReference type="FunFam" id="3.40.50.1820:FF:000205">
    <property type="entry name" value="Non-haem bromoperoxidase BPO-A2"/>
    <property type="match status" value="1"/>
</dbReference>
<dbReference type="GO" id="GO:0016787">
    <property type="term" value="F:hydrolase activity"/>
    <property type="evidence" value="ECO:0007669"/>
    <property type="project" value="UniProtKB-KW"/>
</dbReference>
<keyword evidence="1" id="KW-0575">Peroxidase</keyword>
<comment type="similarity">
    <text evidence="2">Belongs to the AB hydrolase superfamily. Bacterial non-heme haloperoxidase / perhydrolase family.</text>
</comment>
<sequence length="281" mass="31055">MGFITVDQHNSTPVGLYYTDEGHGQPVVLIHGYPLDGTSWEHQSAALLDAGYRVITYDRRGFGRSTATPTGYNYTTFASDLNTVLTTLELTDTVLVGFSMGSGEVTRYLARYGEERVAHAVLIGCLQPYLLNTEDNPDGAVDMAFIEDFSTSVRRDRFAHMTGFLENFFNTDQTMPERLSPEALAHHHHVANAASAHGAVHAPFSWVEDFRNDLEVINGYTVPVTVIHGTADQILPFTATAQRVPQWVQRATITDITDAPHGLLWTHRHEVNSALLNALGN</sequence>
<dbReference type="InterPro" id="IPR050471">
    <property type="entry name" value="AB_hydrolase"/>
</dbReference>
<evidence type="ECO:0000256" key="1">
    <source>
        <dbReference type="ARBA" id="ARBA00022559"/>
    </source>
</evidence>
<keyword evidence="1" id="KW-0560">Oxidoreductase</keyword>
<dbReference type="InterPro" id="IPR029058">
    <property type="entry name" value="AB_hydrolase_fold"/>
</dbReference>
<dbReference type="EMBL" id="CP001706">
    <property type="protein sequence ID" value="ACV07935.1"/>
    <property type="molecule type" value="Genomic_DNA"/>
</dbReference>
<dbReference type="PRINTS" id="PR00111">
    <property type="entry name" value="ABHYDROLASE"/>
</dbReference>
<dbReference type="Pfam" id="PF00561">
    <property type="entry name" value="Abhydrolase_1"/>
    <property type="match status" value="1"/>
</dbReference>
<dbReference type="InterPro" id="IPR000073">
    <property type="entry name" value="AB_hydrolase_1"/>
</dbReference>
<name>C7QZ27_JONDD</name>
<protein>
    <submittedName>
        <fullName evidence="4">Alpha/beta hydrolase fold protein</fullName>
    </submittedName>
</protein>
<accession>C7QZ27</accession>
<feature type="domain" description="AB hydrolase-1" evidence="3">
    <location>
        <begin position="26"/>
        <end position="267"/>
    </location>
</feature>
<proteinExistence type="inferred from homology"/>
<reference evidence="4 5" key="1">
    <citation type="journal article" date="2009" name="Stand. Genomic Sci.">
        <title>Complete genome sequence of Jonesia denitrificans type strain (Prevot 55134).</title>
        <authorList>
            <person name="Pukall R."/>
            <person name="Gehrich-Schroter G."/>
            <person name="Lapidus A."/>
            <person name="Nolan M."/>
            <person name="Glavina Del Rio T."/>
            <person name="Lucas S."/>
            <person name="Chen F."/>
            <person name="Tice H."/>
            <person name="Pitluck S."/>
            <person name="Cheng J.F."/>
            <person name="Copeland A."/>
            <person name="Saunders E."/>
            <person name="Brettin T."/>
            <person name="Detter J.C."/>
            <person name="Bruce D."/>
            <person name="Goodwin L."/>
            <person name="Pati A."/>
            <person name="Ivanova N."/>
            <person name="Mavromatis K."/>
            <person name="Ovchinnikova G."/>
            <person name="Chen A."/>
            <person name="Palaniappan K."/>
            <person name="Land M."/>
            <person name="Hauser L."/>
            <person name="Chang Y.J."/>
            <person name="Jeffries C.D."/>
            <person name="Chain P."/>
            <person name="Goker M."/>
            <person name="Bristow J."/>
            <person name="Eisen J.A."/>
            <person name="Markowitz V."/>
            <person name="Hugenholtz P."/>
            <person name="Kyrpides N.C."/>
            <person name="Klenk H.P."/>
            <person name="Han C."/>
        </authorList>
    </citation>
    <scope>NUCLEOTIDE SEQUENCE [LARGE SCALE GENOMIC DNA]</scope>
    <source>
        <strain evidence="5">ATCC 14870 / DSM 20603 / BCRC 15368 / CIP 55.134 / JCM 11481 / NBRC 15587 / NCTC 10816 / Prevot 55134</strain>
    </source>
</reference>
<dbReference type="RefSeq" id="WP_015770564.1">
    <property type="nucleotide sequence ID" value="NC_013174.1"/>
</dbReference>
<dbReference type="Gene3D" id="3.40.50.1820">
    <property type="entry name" value="alpha/beta hydrolase"/>
    <property type="match status" value="1"/>
</dbReference>
<gene>
    <name evidence="4" type="ordered locus">Jden_0261</name>
</gene>
<evidence type="ECO:0000256" key="2">
    <source>
        <dbReference type="ARBA" id="ARBA00038128"/>
    </source>
</evidence>
<dbReference type="ESTHER" id="jondd-c7qz27">
    <property type="family name" value="Haloperoxidase"/>
</dbReference>
<evidence type="ECO:0000313" key="5">
    <source>
        <dbReference type="Proteomes" id="UP000000628"/>
    </source>
</evidence>
<dbReference type="AlphaFoldDB" id="C7QZ27"/>
<dbReference type="eggNOG" id="COG2267">
    <property type="taxonomic scope" value="Bacteria"/>
</dbReference>
<keyword evidence="4" id="KW-0378">Hydrolase</keyword>
<dbReference type="SUPFAM" id="SSF53474">
    <property type="entry name" value="alpha/beta-Hydrolases"/>
    <property type="match status" value="1"/>
</dbReference>
<dbReference type="STRING" id="471856.Jden_0261"/>
<dbReference type="PANTHER" id="PTHR43433:SF4">
    <property type="entry name" value="NON-HEME CHLOROPEROXIDASE-RELATED"/>
    <property type="match status" value="1"/>
</dbReference>
<dbReference type="PANTHER" id="PTHR43433">
    <property type="entry name" value="HYDROLASE, ALPHA/BETA FOLD FAMILY PROTEIN"/>
    <property type="match status" value="1"/>
</dbReference>
<evidence type="ECO:0000313" key="4">
    <source>
        <dbReference type="EMBL" id="ACV07935.1"/>
    </source>
</evidence>
<dbReference type="GO" id="GO:0004601">
    <property type="term" value="F:peroxidase activity"/>
    <property type="evidence" value="ECO:0007669"/>
    <property type="project" value="UniProtKB-KW"/>
</dbReference>
<dbReference type="OrthoDB" id="9785847at2"/>
<evidence type="ECO:0000259" key="3">
    <source>
        <dbReference type="Pfam" id="PF00561"/>
    </source>
</evidence>
<dbReference type="KEGG" id="jde:Jden_0261"/>